<keyword evidence="3" id="KW-1185">Reference proteome</keyword>
<dbReference type="Proteomes" id="UP001465976">
    <property type="component" value="Unassembled WGS sequence"/>
</dbReference>
<gene>
    <name evidence="2" type="ORF">V5O48_014618</name>
</gene>
<organism evidence="2 3">
    <name type="scientific">Marasmius crinis-equi</name>
    <dbReference type="NCBI Taxonomy" id="585013"/>
    <lineage>
        <taxon>Eukaryota</taxon>
        <taxon>Fungi</taxon>
        <taxon>Dikarya</taxon>
        <taxon>Basidiomycota</taxon>
        <taxon>Agaricomycotina</taxon>
        <taxon>Agaricomycetes</taxon>
        <taxon>Agaricomycetidae</taxon>
        <taxon>Agaricales</taxon>
        <taxon>Marasmiineae</taxon>
        <taxon>Marasmiaceae</taxon>
        <taxon>Marasmius</taxon>
    </lineage>
</organism>
<dbReference type="EMBL" id="JBAHYK010001603">
    <property type="protein sequence ID" value="KAL0567370.1"/>
    <property type="molecule type" value="Genomic_DNA"/>
</dbReference>
<protein>
    <submittedName>
        <fullName evidence="2">Uncharacterized protein</fullName>
    </submittedName>
</protein>
<evidence type="ECO:0000256" key="1">
    <source>
        <dbReference type="SAM" id="MobiDB-lite"/>
    </source>
</evidence>
<proteinExistence type="predicted"/>
<name>A0ABR3EWS3_9AGAR</name>
<feature type="non-terminal residue" evidence="2">
    <location>
        <position position="1"/>
    </location>
</feature>
<feature type="region of interest" description="Disordered" evidence="1">
    <location>
        <begin position="132"/>
        <end position="167"/>
    </location>
</feature>
<accession>A0ABR3EWS3</accession>
<evidence type="ECO:0000313" key="3">
    <source>
        <dbReference type="Proteomes" id="UP001465976"/>
    </source>
</evidence>
<sequence>DDKVETNKLSTSFDDTSRAWKKRFGQCYTHCGCPKPGDTMGMKLNQVVYFGSFPKDEILTPPNDTDKVLDGTHRSDHPAIYARNALDEAEKQRLVRVAKHEKRVRKEDSEEKMCPFGYEDLNQSLPRLYDGATRSTPSDCVASHPGFVHDFGDADSSDTQPETTNDHHGRELLSVLYNVLLTLHHDPGSPSGKERRSRGTRVSNTSTYVDYGGFSFGGWSLSNGGIAGGSSCGGGASSSNCGGATSSSCGGGSGGGGSSGCGGGCGGGC</sequence>
<reference evidence="2 3" key="1">
    <citation type="submission" date="2024-02" db="EMBL/GenBank/DDBJ databases">
        <title>A draft genome for the cacao thread blight pathogen Marasmius crinis-equi.</title>
        <authorList>
            <person name="Cohen S.P."/>
            <person name="Baruah I.K."/>
            <person name="Amoako-Attah I."/>
            <person name="Bukari Y."/>
            <person name="Meinhardt L.W."/>
            <person name="Bailey B.A."/>
        </authorList>
    </citation>
    <scope>NUCLEOTIDE SEQUENCE [LARGE SCALE GENOMIC DNA]</scope>
    <source>
        <strain evidence="2 3">GH-76</strain>
    </source>
</reference>
<evidence type="ECO:0000313" key="2">
    <source>
        <dbReference type="EMBL" id="KAL0567370.1"/>
    </source>
</evidence>
<comment type="caution">
    <text evidence="2">The sequence shown here is derived from an EMBL/GenBank/DDBJ whole genome shotgun (WGS) entry which is preliminary data.</text>
</comment>
<feature type="region of interest" description="Disordered" evidence="1">
    <location>
        <begin position="184"/>
        <end position="204"/>
    </location>
</feature>